<dbReference type="RefSeq" id="WP_042797711.1">
    <property type="nucleotide sequence ID" value="NZ_CADIKR010000008.1"/>
</dbReference>
<dbReference type="EMBL" id="CADIKR010000008">
    <property type="protein sequence ID" value="CAB3914767.1"/>
    <property type="molecule type" value="Genomic_DNA"/>
</dbReference>
<comment type="caution">
    <text evidence="2">The sequence shown here is derived from an EMBL/GenBank/DDBJ whole genome shotgun (WGS) entry which is preliminary data.</text>
</comment>
<dbReference type="Proteomes" id="UP000507140">
    <property type="component" value="Unassembled WGS sequence"/>
</dbReference>
<feature type="transmembrane region" description="Helical" evidence="1">
    <location>
        <begin position="89"/>
        <end position="107"/>
    </location>
</feature>
<feature type="transmembrane region" description="Helical" evidence="1">
    <location>
        <begin position="32"/>
        <end position="54"/>
    </location>
</feature>
<keyword evidence="1" id="KW-0472">Membrane</keyword>
<accession>A0ABM8LKD5</accession>
<evidence type="ECO:0000256" key="1">
    <source>
        <dbReference type="SAM" id="Phobius"/>
    </source>
</evidence>
<reference evidence="2 3" key="1">
    <citation type="submission" date="2020-04" db="EMBL/GenBank/DDBJ databases">
        <authorList>
            <person name="De Canck E."/>
        </authorList>
    </citation>
    <scope>NUCLEOTIDE SEQUENCE [LARGE SCALE GENOMIC DNA]</scope>
    <source>
        <strain evidence="2 3">LMG 3415</strain>
    </source>
</reference>
<evidence type="ECO:0000313" key="3">
    <source>
        <dbReference type="Proteomes" id="UP000507140"/>
    </source>
</evidence>
<keyword evidence="1" id="KW-1133">Transmembrane helix</keyword>
<evidence type="ECO:0000313" key="2">
    <source>
        <dbReference type="EMBL" id="CAB3914767.1"/>
    </source>
</evidence>
<sequence>MFRCIVKVTLGRTAHAKQGRAGFRPLCRRPRLSVMVLLGLLGGLLWASANLLLRVVRRLLEGTAKFLLRKLGQLLLGFGGFAVRKLCQLAFFAVWSLFVLAAFADILR</sequence>
<name>A0ABM8LKD5_9BURK</name>
<protein>
    <submittedName>
        <fullName evidence="2">Uncharacterized protein</fullName>
    </submittedName>
</protein>
<gene>
    <name evidence="2" type="ORF">LMG3415_05171</name>
</gene>
<keyword evidence="3" id="KW-1185">Reference proteome</keyword>
<organism evidence="2 3">
    <name type="scientific">Achromobacter mucicolens</name>
    <dbReference type="NCBI Taxonomy" id="1389922"/>
    <lineage>
        <taxon>Bacteria</taxon>
        <taxon>Pseudomonadati</taxon>
        <taxon>Pseudomonadota</taxon>
        <taxon>Betaproteobacteria</taxon>
        <taxon>Burkholderiales</taxon>
        <taxon>Alcaligenaceae</taxon>
        <taxon>Achromobacter</taxon>
    </lineage>
</organism>
<proteinExistence type="predicted"/>
<keyword evidence="1" id="KW-0812">Transmembrane</keyword>